<proteinExistence type="predicted"/>
<dbReference type="PROSITE" id="PS50195">
    <property type="entry name" value="PX"/>
    <property type="match status" value="1"/>
</dbReference>
<dbReference type="GO" id="GO:0005829">
    <property type="term" value="C:cytosol"/>
    <property type="evidence" value="ECO:0007669"/>
    <property type="project" value="GOC"/>
</dbReference>
<evidence type="ECO:0000259" key="3">
    <source>
        <dbReference type="PROSITE" id="PS50195"/>
    </source>
</evidence>
<dbReference type="GO" id="GO:0006886">
    <property type="term" value="P:intracellular protein transport"/>
    <property type="evidence" value="ECO:0007669"/>
    <property type="project" value="TreeGrafter"/>
</dbReference>
<organism evidence="4 5">
    <name type="scientific">Scleropages formosus</name>
    <name type="common">Asian bonytongue</name>
    <name type="synonym">Osteoglossum formosum</name>
    <dbReference type="NCBI Taxonomy" id="113540"/>
    <lineage>
        <taxon>Eukaryota</taxon>
        <taxon>Metazoa</taxon>
        <taxon>Chordata</taxon>
        <taxon>Craniata</taxon>
        <taxon>Vertebrata</taxon>
        <taxon>Euteleostomi</taxon>
        <taxon>Actinopterygii</taxon>
        <taxon>Neopterygii</taxon>
        <taxon>Teleostei</taxon>
        <taxon>Osteoglossocephala</taxon>
        <taxon>Osteoglossomorpha</taxon>
        <taxon>Osteoglossiformes</taxon>
        <taxon>Osteoglossidae</taxon>
        <taxon>Scleropages</taxon>
    </lineage>
</organism>
<comment type="caution">
    <text evidence="4">The sequence shown here is derived from an EMBL/GenBank/DDBJ whole genome shotgun (WGS) entry which is preliminary data.</text>
</comment>
<dbReference type="Gene3D" id="3.30.1520.10">
    <property type="entry name" value="Phox-like domain"/>
    <property type="match status" value="1"/>
</dbReference>
<dbReference type="InterPro" id="IPR001683">
    <property type="entry name" value="PX_dom"/>
</dbReference>
<evidence type="ECO:0000313" key="5">
    <source>
        <dbReference type="Proteomes" id="UP000034805"/>
    </source>
</evidence>
<dbReference type="CDD" id="cd07597">
    <property type="entry name" value="BAR_SNX8"/>
    <property type="match status" value="1"/>
</dbReference>
<dbReference type="InterPro" id="IPR036871">
    <property type="entry name" value="PX_dom_sf"/>
</dbReference>
<dbReference type="CDD" id="cd06866">
    <property type="entry name" value="PX_SNX8_Mvp1p_like"/>
    <property type="match status" value="1"/>
</dbReference>
<dbReference type="AlphaFoldDB" id="A0A0P7UFE0"/>
<feature type="region of interest" description="Disordered" evidence="2">
    <location>
        <begin position="431"/>
        <end position="453"/>
    </location>
</feature>
<accession>A0A0P7UFE0</accession>
<dbReference type="GO" id="GO:0031901">
    <property type="term" value="C:early endosome membrane"/>
    <property type="evidence" value="ECO:0007669"/>
    <property type="project" value="TreeGrafter"/>
</dbReference>
<dbReference type="Proteomes" id="UP000034805">
    <property type="component" value="Unassembled WGS sequence"/>
</dbReference>
<evidence type="ECO:0000256" key="1">
    <source>
        <dbReference type="ARBA" id="ARBA00004287"/>
    </source>
</evidence>
<dbReference type="SUPFAM" id="SSF64268">
    <property type="entry name" value="PX domain"/>
    <property type="match status" value="1"/>
</dbReference>
<sequence>MGAGHEGCFRTRLGELNKHRAPRMQVSQKTLLGASQTLTELLNRDAVQVELIPEKKGLFLKHVEYQITSRVSEIHLHTFRSFEISDEWKPNSNRFRASVCRRYSDFDVFHELLLQRFPYRMVPALPPKQMLKGVLAAVSEREFIEGRRRALRRFINLVAQHPVLSEDELLKTFLTFGGSDVQHKLREAFRRSGDEFTTCKIAGQAKEYLPPDAQGQFASSRELIHNILNLFHGLRDRAERMAARSKGNATDLLINWGTLRHSLKGLSVEFALLADRAAQQVEEPAPLLRRPQAYLGRREEDDVVEKLDFFLDLLRSYKDLSERPWHQQILQKHTNARKQTVNNMIQPRDPVSVEQLKSRIAQQEDAILTAELRCHFSLLCLHQETQLVFKYLQMTAHILGALINSQIQGHREMSEVWNDLHPKLSCLFGSSNGTSSTRTPAGEHPTPVTLVPN</sequence>
<comment type="subcellular location">
    <subcellularLocation>
        <location evidence="1">Membrane</location>
        <topology evidence="1">Peripheral membrane protein</topology>
        <orientation evidence="1">Cytoplasmic side</orientation>
    </subcellularLocation>
</comment>
<dbReference type="GO" id="GO:0034498">
    <property type="term" value="P:early endosome to Golgi transport"/>
    <property type="evidence" value="ECO:0007669"/>
    <property type="project" value="TreeGrafter"/>
</dbReference>
<reference evidence="4 5" key="1">
    <citation type="submission" date="2015-08" db="EMBL/GenBank/DDBJ databases">
        <title>The genome of the Asian arowana (Scleropages formosus).</title>
        <authorList>
            <person name="Tan M.H."/>
            <person name="Gan H.M."/>
            <person name="Croft L.J."/>
            <person name="Austin C.M."/>
        </authorList>
    </citation>
    <scope>NUCLEOTIDE SEQUENCE [LARGE SCALE GENOMIC DNA]</scope>
    <source>
        <strain evidence="4">Aro1</strain>
    </source>
</reference>
<dbReference type="EMBL" id="JARO02005475">
    <property type="protein sequence ID" value="KPP66725.1"/>
    <property type="molecule type" value="Genomic_DNA"/>
</dbReference>
<dbReference type="Pfam" id="PF00787">
    <property type="entry name" value="PX"/>
    <property type="match status" value="1"/>
</dbReference>
<protein>
    <submittedName>
        <fullName evidence="4">Sorting nexin-8-like</fullName>
    </submittedName>
</protein>
<dbReference type="STRING" id="113540.ENSSFOP00015064247"/>
<dbReference type="GO" id="GO:0035091">
    <property type="term" value="F:phosphatidylinositol binding"/>
    <property type="evidence" value="ECO:0007669"/>
    <property type="project" value="InterPro"/>
</dbReference>
<evidence type="ECO:0000256" key="2">
    <source>
        <dbReference type="SAM" id="MobiDB-lite"/>
    </source>
</evidence>
<feature type="domain" description="PX" evidence="3">
    <location>
        <begin position="43"/>
        <end position="180"/>
    </location>
</feature>
<dbReference type="PANTHER" id="PTHR46571:SF1">
    <property type="entry name" value="SORTING NEXIN-8"/>
    <property type="match status" value="1"/>
</dbReference>
<gene>
    <name evidence="4" type="ORF">Z043_114743</name>
</gene>
<dbReference type="SMART" id="SM00312">
    <property type="entry name" value="PX"/>
    <property type="match status" value="1"/>
</dbReference>
<dbReference type="InterPro" id="IPR028662">
    <property type="entry name" value="SNX8/Mvp1"/>
</dbReference>
<name>A0A0P7UFE0_SCLFO</name>
<dbReference type="PANTHER" id="PTHR46571">
    <property type="entry name" value="SORTING NEXIN-8"/>
    <property type="match status" value="1"/>
</dbReference>
<dbReference type="InterPro" id="IPR035704">
    <property type="entry name" value="SNX8/Mvp1_PX"/>
</dbReference>
<evidence type="ECO:0000313" key="4">
    <source>
        <dbReference type="EMBL" id="KPP66725.1"/>
    </source>
</evidence>